<dbReference type="OrthoDB" id="9783171at2"/>
<accession>A0A1D7UVT6</accession>
<reference evidence="2 3" key="1">
    <citation type="submission" date="2016-04" db="EMBL/GenBank/DDBJ databases">
        <title>Complete genome seqeunce of Leptospira alstonii serovar Room22.</title>
        <authorList>
            <person name="Nally J.E."/>
            <person name="Bayles D.O."/>
            <person name="Hurley D."/>
            <person name="Fanning S."/>
            <person name="McMahon B.J."/>
            <person name="Arent Z."/>
        </authorList>
    </citation>
    <scope>NUCLEOTIDE SEQUENCE [LARGE SCALE GENOMIC DNA]</scope>
    <source>
        <strain evidence="2 3">GWTS #1</strain>
    </source>
</reference>
<proteinExistence type="predicted"/>
<dbReference type="EMBL" id="CP015217">
    <property type="protein sequence ID" value="AOP33706.1"/>
    <property type="molecule type" value="Genomic_DNA"/>
</dbReference>
<dbReference type="Pfam" id="PF13640">
    <property type="entry name" value="2OG-FeII_Oxy_3"/>
    <property type="match status" value="1"/>
</dbReference>
<dbReference type="SUPFAM" id="SSF51197">
    <property type="entry name" value="Clavaminate synthase-like"/>
    <property type="match status" value="1"/>
</dbReference>
<feature type="domain" description="Prolyl 4-hydroxylase alpha subunit Fe(2+) 2OG dioxygenase" evidence="1">
    <location>
        <begin position="127"/>
        <end position="218"/>
    </location>
</feature>
<organism evidence="2 3">
    <name type="scientific">Leptospira tipperaryensis</name>
    <dbReference type="NCBI Taxonomy" id="2564040"/>
    <lineage>
        <taxon>Bacteria</taxon>
        <taxon>Pseudomonadati</taxon>
        <taxon>Spirochaetota</taxon>
        <taxon>Spirochaetia</taxon>
        <taxon>Leptospirales</taxon>
        <taxon>Leptospiraceae</taxon>
        <taxon>Leptospira</taxon>
    </lineage>
</organism>
<dbReference type="InterPro" id="IPR044862">
    <property type="entry name" value="Pro_4_hyd_alph_FE2OG_OXY"/>
</dbReference>
<protein>
    <submittedName>
        <fullName evidence="2">2OG-Fe(II) oxygenase</fullName>
    </submittedName>
</protein>
<sequence>MTEEMNREKLVSLILSKLSSKKEELKRDFQESIHEVGVRYCFLENLLPEEIANRIQTVFPKKHEMRLMDSFREKKYTSKNFDQFDPILKDITFAIQDKRVIQLVEEITGIIAQRPDPSLYAGGLSLMVKGNFLNPHIDNSHEMTRTMYRTLNLLYYVNPNWSLEKGGNLELWDPRVKRSVTVESKFNRLVMMETNPWSWHSVSPIKVNENRICVSNYYFSEISPIGKEYFNVTSFNGRPEQKLRRLYSSVDNMLRNFLRLMKRDGLGKKDVYQNSKV</sequence>
<dbReference type="Proteomes" id="UP000094197">
    <property type="component" value="Chromosome 1"/>
</dbReference>
<dbReference type="Gene3D" id="2.60.120.620">
    <property type="entry name" value="q2cbj1_9rhob like domain"/>
    <property type="match status" value="1"/>
</dbReference>
<dbReference type="AlphaFoldDB" id="A0A1D7UVT6"/>
<keyword evidence="3" id="KW-1185">Reference proteome</keyword>
<gene>
    <name evidence="2" type="ORF">A0128_07525</name>
</gene>
<evidence type="ECO:0000313" key="3">
    <source>
        <dbReference type="Proteomes" id="UP000094197"/>
    </source>
</evidence>
<dbReference type="KEGG" id="laj:A0128_07525"/>
<name>A0A1D7UVT6_9LEPT</name>
<evidence type="ECO:0000313" key="2">
    <source>
        <dbReference type="EMBL" id="AOP33706.1"/>
    </source>
</evidence>
<evidence type="ECO:0000259" key="1">
    <source>
        <dbReference type="Pfam" id="PF13640"/>
    </source>
</evidence>